<dbReference type="Pfam" id="PF12957">
    <property type="entry name" value="DUF3846"/>
    <property type="match status" value="1"/>
</dbReference>
<proteinExistence type="predicted"/>
<evidence type="ECO:0000259" key="1">
    <source>
        <dbReference type="Pfam" id="PF12957"/>
    </source>
</evidence>
<accession>A0ABT0HWF4</accession>
<sequence length="117" mass="12890">MKAIKIDVEKQDVYDLEIESGITAMYTAISCTCVDRVVLDDETDLWLDDEGLLHEPQPTKFSIAGFDRSFAGNGLICGYNAEGQTISTTLTAEQVRPLITFRGNVPTTIEPTIVISF</sequence>
<gene>
    <name evidence="2" type="ORF">M0L20_28525</name>
</gene>
<dbReference type="EMBL" id="JALPRF010000012">
    <property type="protein sequence ID" value="MCK8495845.1"/>
    <property type="molecule type" value="Genomic_DNA"/>
</dbReference>
<name>A0ABT0HWF4_9BACT</name>
<comment type="caution">
    <text evidence="2">The sequence shown here is derived from an EMBL/GenBank/DDBJ whole genome shotgun (WGS) entry which is preliminary data.</text>
</comment>
<dbReference type="InterPro" id="IPR024559">
    <property type="entry name" value="DUF3846"/>
</dbReference>
<evidence type="ECO:0000313" key="2">
    <source>
        <dbReference type="EMBL" id="MCK8495845.1"/>
    </source>
</evidence>
<dbReference type="Proteomes" id="UP001202180">
    <property type="component" value="Unassembled WGS sequence"/>
</dbReference>
<reference evidence="2 3" key="1">
    <citation type="submission" date="2022-04" db="EMBL/GenBank/DDBJ databases">
        <title>Spirosoma sp. strain RP8 genome sequencing and assembly.</title>
        <authorList>
            <person name="Jung Y."/>
        </authorList>
    </citation>
    <scope>NUCLEOTIDE SEQUENCE [LARGE SCALE GENOMIC DNA]</scope>
    <source>
        <strain evidence="2 3">RP8</strain>
    </source>
</reference>
<organism evidence="2 3">
    <name type="scientific">Spirosoma liriopis</name>
    <dbReference type="NCBI Taxonomy" id="2937440"/>
    <lineage>
        <taxon>Bacteria</taxon>
        <taxon>Pseudomonadati</taxon>
        <taxon>Bacteroidota</taxon>
        <taxon>Cytophagia</taxon>
        <taxon>Cytophagales</taxon>
        <taxon>Cytophagaceae</taxon>
        <taxon>Spirosoma</taxon>
    </lineage>
</organism>
<keyword evidence="3" id="KW-1185">Reference proteome</keyword>
<feature type="domain" description="DUF3846" evidence="1">
    <location>
        <begin position="1"/>
        <end position="94"/>
    </location>
</feature>
<dbReference type="PROSITE" id="PS51257">
    <property type="entry name" value="PROKAR_LIPOPROTEIN"/>
    <property type="match status" value="1"/>
</dbReference>
<evidence type="ECO:0000313" key="3">
    <source>
        <dbReference type="Proteomes" id="UP001202180"/>
    </source>
</evidence>
<protein>
    <submittedName>
        <fullName evidence="2">DUF3846 domain-containing protein</fullName>
    </submittedName>
</protein>
<dbReference type="RefSeq" id="WP_248480622.1">
    <property type="nucleotide sequence ID" value="NZ_JALPRF010000012.1"/>
</dbReference>